<dbReference type="OrthoDB" id="20821at2759"/>
<dbReference type="Pfam" id="PF06911">
    <property type="entry name" value="Senescence"/>
    <property type="match status" value="1"/>
</dbReference>
<protein>
    <recommendedName>
        <fullName evidence="2">Senescence domain-containing protein</fullName>
    </recommendedName>
</protein>
<dbReference type="RefSeq" id="XP_066935589.1">
    <property type="nucleotide sequence ID" value="XM_067079488.1"/>
</dbReference>
<dbReference type="PANTHER" id="PTHR21068:SF43">
    <property type="entry name" value="SPARTIN"/>
    <property type="match status" value="1"/>
</dbReference>
<accession>A0A7M5V5K0</accession>
<organism evidence="3 4">
    <name type="scientific">Clytia hemisphaerica</name>
    <dbReference type="NCBI Taxonomy" id="252671"/>
    <lineage>
        <taxon>Eukaryota</taxon>
        <taxon>Metazoa</taxon>
        <taxon>Cnidaria</taxon>
        <taxon>Hydrozoa</taxon>
        <taxon>Hydroidolina</taxon>
        <taxon>Leptothecata</taxon>
        <taxon>Obeliida</taxon>
        <taxon>Clytiidae</taxon>
        <taxon>Clytia</taxon>
    </lineage>
</organism>
<dbReference type="AlphaFoldDB" id="A0A7M5V5K0"/>
<dbReference type="Gene3D" id="1.20.58.80">
    <property type="entry name" value="Phosphotransferase system, lactose/cellobiose-type IIA subunit"/>
    <property type="match status" value="1"/>
</dbReference>
<dbReference type="PANTHER" id="PTHR21068">
    <property type="entry name" value="SPARTIN"/>
    <property type="match status" value="1"/>
</dbReference>
<dbReference type="InterPro" id="IPR045036">
    <property type="entry name" value="Spartin-like"/>
</dbReference>
<proteinExistence type="predicted"/>
<sequence>MATCVKPSSTNTKEDSHQMSERLQKLHNSNKDAFKFINEGLNLEDKGKIVNAIACYEKGLRILESGMKTSNSSLTLFPGEAEIYMNLLSKLTKAQKEIIIRLETLKQEQKSSLEPSAPELPDNTVNGHQEDLWQDAKELVNIKEGVKLFHVDDKGVVSPWTSTNVVLQIFQILKDSITDGPDAFLKCGEWMYPLEPGKSPVLKTQNTYMFPDVNIKDEVAIEGDDLSHISCVGIVLSDLVSDPLRQRFERILKCYGDFRISDKPAESFQPKTKPKRPPPPSTKRNAERTISPTSESTLAIVSTATKEISDQLAEQKAWSDKISVGINIGSQWISWGLLKGAEYTSVLMEKGATSLQQRIKPENKPTVIDPEISHNIRQLHQATGSVVQVSSFLVTSLGALTVNLGKKLAPIVAQQGEKLLPIKYKPSNSESSQKTIEEVKKVGVAGLQGLSIMFLSLEQAGKNLYQTLSKATVQTVQHKYGEEAGDVTHDAMGAAGNALKTVWNVNQLGPKAVAKRALKDTGKAMLRMEDDKSVKKQQ</sequence>
<name>A0A7M5V5K0_9CNID</name>
<dbReference type="InterPro" id="IPR009686">
    <property type="entry name" value="Senescence/spartin_C"/>
</dbReference>
<evidence type="ECO:0000259" key="2">
    <source>
        <dbReference type="Pfam" id="PF06911"/>
    </source>
</evidence>
<reference evidence="3" key="1">
    <citation type="submission" date="2021-01" db="UniProtKB">
        <authorList>
            <consortium name="EnsemblMetazoa"/>
        </authorList>
    </citation>
    <scope>IDENTIFICATION</scope>
</reference>
<dbReference type="Proteomes" id="UP000594262">
    <property type="component" value="Unplaced"/>
</dbReference>
<evidence type="ECO:0000313" key="3">
    <source>
        <dbReference type="EnsemblMetazoa" id="CLYHEMP010009.1"/>
    </source>
</evidence>
<dbReference type="GO" id="GO:0051301">
    <property type="term" value="P:cell division"/>
    <property type="evidence" value="ECO:0007669"/>
    <property type="project" value="TreeGrafter"/>
</dbReference>
<dbReference type="GeneID" id="136823305"/>
<dbReference type="GO" id="GO:0005886">
    <property type="term" value="C:plasma membrane"/>
    <property type="evidence" value="ECO:0007669"/>
    <property type="project" value="TreeGrafter"/>
</dbReference>
<feature type="region of interest" description="Disordered" evidence="1">
    <location>
        <begin position="264"/>
        <end position="295"/>
    </location>
</feature>
<evidence type="ECO:0000313" key="4">
    <source>
        <dbReference type="Proteomes" id="UP000594262"/>
    </source>
</evidence>
<keyword evidence="4" id="KW-1185">Reference proteome</keyword>
<dbReference type="EnsemblMetazoa" id="CLYHEMT010009.1">
    <property type="protein sequence ID" value="CLYHEMP010009.1"/>
    <property type="gene ID" value="CLYHEMG010009"/>
</dbReference>
<feature type="domain" description="Senescence" evidence="2">
    <location>
        <begin position="326"/>
        <end position="519"/>
    </location>
</feature>
<evidence type="ECO:0000256" key="1">
    <source>
        <dbReference type="SAM" id="MobiDB-lite"/>
    </source>
</evidence>